<dbReference type="Proteomes" id="UP001589683">
    <property type="component" value="Unassembled WGS sequence"/>
</dbReference>
<evidence type="ECO:0000313" key="2">
    <source>
        <dbReference type="Proteomes" id="UP001589683"/>
    </source>
</evidence>
<dbReference type="EMBL" id="JBHMEA010000033">
    <property type="protein sequence ID" value="MFB9231843.1"/>
    <property type="molecule type" value="Genomic_DNA"/>
</dbReference>
<evidence type="ECO:0000313" key="1">
    <source>
        <dbReference type="EMBL" id="MFB9231843.1"/>
    </source>
</evidence>
<keyword evidence="2" id="KW-1185">Reference proteome</keyword>
<proteinExistence type="predicted"/>
<comment type="caution">
    <text evidence="1">The sequence shown here is derived from an EMBL/GenBank/DDBJ whole genome shotgun (WGS) entry which is preliminary data.</text>
</comment>
<name>A0ABV5JGL1_9RHOB</name>
<dbReference type="RefSeq" id="WP_213888715.1">
    <property type="nucleotide sequence ID" value="NZ_JAGFNU010000004.1"/>
</dbReference>
<organism evidence="1 2">
    <name type="scientific">Pseudohalocynthiibacter aestuariivivens</name>
    <dbReference type="NCBI Taxonomy" id="1591409"/>
    <lineage>
        <taxon>Bacteria</taxon>
        <taxon>Pseudomonadati</taxon>
        <taxon>Pseudomonadota</taxon>
        <taxon>Alphaproteobacteria</taxon>
        <taxon>Rhodobacterales</taxon>
        <taxon>Paracoccaceae</taxon>
        <taxon>Pseudohalocynthiibacter</taxon>
    </lineage>
</organism>
<gene>
    <name evidence="1" type="ORF">ACFFUT_08600</name>
</gene>
<accession>A0ABV5JGL1</accession>
<protein>
    <submittedName>
        <fullName evidence="1">Uncharacterized protein</fullName>
    </submittedName>
</protein>
<sequence length="95" mass="11126">MKLTMYQLYCKWFHLSESIVRNCIDSKLTRLRETEDQIAELRCVTIQDYAIKVMLVHDNSDIEMPPIERSLVRDALLVLSNIRDDEAKKDEEAPA</sequence>
<reference evidence="1 2" key="1">
    <citation type="submission" date="2024-09" db="EMBL/GenBank/DDBJ databases">
        <authorList>
            <person name="Sun Q."/>
            <person name="Mori K."/>
        </authorList>
    </citation>
    <scope>NUCLEOTIDE SEQUENCE [LARGE SCALE GENOMIC DNA]</scope>
    <source>
        <strain evidence="1 2">CECT 8726</strain>
    </source>
</reference>